<organism evidence="4 5">
    <name type="scientific">Diaporthe australafricana</name>
    <dbReference type="NCBI Taxonomy" id="127596"/>
    <lineage>
        <taxon>Eukaryota</taxon>
        <taxon>Fungi</taxon>
        <taxon>Dikarya</taxon>
        <taxon>Ascomycota</taxon>
        <taxon>Pezizomycotina</taxon>
        <taxon>Sordariomycetes</taxon>
        <taxon>Sordariomycetidae</taxon>
        <taxon>Diaporthales</taxon>
        <taxon>Diaporthaceae</taxon>
        <taxon>Diaporthe</taxon>
    </lineage>
</organism>
<dbReference type="InterPro" id="IPR050346">
    <property type="entry name" value="FMO-like"/>
</dbReference>
<keyword evidence="5" id="KW-1185">Reference proteome</keyword>
<accession>A0ABR3XWD7</accession>
<comment type="caution">
    <text evidence="4">The sequence shown here is derived from an EMBL/GenBank/DDBJ whole genome shotgun (WGS) entry which is preliminary data.</text>
</comment>
<dbReference type="EMBL" id="JAWRVE010000009">
    <property type="protein sequence ID" value="KAL1879844.1"/>
    <property type="molecule type" value="Genomic_DNA"/>
</dbReference>
<keyword evidence="2" id="KW-0274">FAD</keyword>
<dbReference type="SUPFAM" id="SSF51905">
    <property type="entry name" value="FAD/NAD(P)-binding domain"/>
    <property type="match status" value="2"/>
</dbReference>
<dbReference type="Gene3D" id="3.50.50.60">
    <property type="entry name" value="FAD/NAD(P)-binding domain"/>
    <property type="match status" value="1"/>
</dbReference>
<evidence type="ECO:0000256" key="3">
    <source>
        <dbReference type="ARBA" id="ARBA00023002"/>
    </source>
</evidence>
<dbReference type="Pfam" id="PF13738">
    <property type="entry name" value="Pyr_redox_3"/>
    <property type="match status" value="1"/>
</dbReference>
<keyword evidence="1" id="KW-0285">Flavoprotein</keyword>
<dbReference type="PRINTS" id="PR00411">
    <property type="entry name" value="PNDRDTASEI"/>
</dbReference>
<dbReference type="InterPro" id="IPR036188">
    <property type="entry name" value="FAD/NAD-bd_sf"/>
</dbReference>
<sequence>MEEADLVVIGAGWAGIAAAKTFHQLQPSKSLVILDSNASVGGTWASERLYPGLKTNNQLGTYEFPDFPMSTEVFGVKPREHIPGQVVHDYLAKCAEKFDIADKIRYSTRVISAEQNNPSGGWIVKSVKGVSGSSEVIESTILARKLIVASGLTSEPFVPYFEGQSSFGRPIFHGKDFAQHAVTVEVAKRVTVLGGGKTGWDAVYAHAVKGVHVDWVIRASGHGPAWMSPPFVTPLKKWLEKLVMTRALTWFSPCSWGDADGYSRIRGFLHGTAIGRLITNAFWYILGNDVATLNNFKSHPETAKLQPWSHPMFVASSFSIYNYETDFYELVRNGTVKIHVADITCLASDGIVKLSNDTEINTDVMICATGWKSTSPLKFLPEGIEAELGVPHVPSPSEPNDLVERADKEILSRWPRLRDPPVQNKNFVPLTEQKGVTKTSGDDQKAGLTPWRLYRFVVPSSPSLVRRRDIAFAGMMMNFNIPTNAHMQSLWINAYFLGHGLSLPNIEDDVERNRMQYDTILQSRFGKWRYPAGQGSQFPDHVFDALPYIDLLAGDLGLQAHRKGGMLKEISSPYGPQDYVDVVNEWKQKHHFNEL</sequence>
<evidence type="ECO:0000313" key="5">
    <source>
        <dbReference type="Proteomes" id="UP001583177"/>
    </source>
</evidence>
<reference evidence="4 5" key="1">
    <citation type="journal article" date="2024" name="IMA Fungus">
        <title>IMA Genome - F19 : A genome assembly and annotation guide to empower mycologists, including annotated draft genome sequences of Ceratocystis pirilliformis, Diaporthe australafricana, Fusarium ophioides, Paecilomyces lecythidis, and Sporothrix stenoceras.</title>
        <authorList>
            <person name="Aylward J."/>
            <person name="Wilson A.M."/>
            <person name="Visagie C.M."/>
            <person name="Spraker J."/>
            <person name="Barnes I."/>
            <person name="Buitendag C."/>
            <person name="Ceriani C."/>
            <person name="Del Mar Angel L."/>
            <person name="du Plessis D."/>
            <person name="Fuchs T."/>
            <person name="Gasser K."/>
            <person name="Kramer D."/>
            <person name="Li W."/>
            <person name="Munsamy K."/>
            <person name="Piso A."/>
            <person name="Price J.L."/>
            <person name="Sonnekus B."/>
            <person name="Thomas C."/>
            <person name="van der Nest A."/>
            <person name="van Dijk A."/>
            <person name="van Heerden A."/>
            <person name="van Vuuren N."/>
            <person name="Yilmaz N."/>
            <person name="Duong T.A."/>
            <person name="van der Merwe N.A."/>
            <person name="Wingfield M.J."/>
            <person name="Wingfield B.D."/>
        </authorList>
    </citation>
    <scope>NUCLEOTIDE SEQUENCE [LARGE SCALE GENOMIC DNA]</scope>
    <source>
        <strain evidence="4 5">CMW 18300</strain>
    </source>
</reference>
<protein>
    <submittedName>
        <fullName evidence="4">Uncharacterized protein</fullName>
    </submittedName>
</protein>
<dbReference type="Proteomes" id="UP001583177">
    <property type="component" value="Unassembled WGS sequence"/>
</dbReference>
<gene>
    <name evidence="4" type="ORF">Daus18300_001683</name>
</gene>
<evidence type="ECO:0000256" key="2">
    <source>
        <dbReference type="ARBA" id="ARBA00022827"/>
    </source>
</evidence>
<evidence type="ECO:0000256" key="1">
    <source>
        <dbReference type="ARBA" id="ARBA00022630"/>
    </source>
</evidence>
<keyword evidence="3" id="KW-0560">Oxidoreductase</keyword>
<evidence type="ECO:0000313" key="4">
    <source>
        <dbReference type="EMBL" id="KAL1879844.1"/>
    </source>
</evidence>
<dbReference type="PANTHER" id="PTHR23023">
    <property type="entry name" value="DIMETHYLANILINE MONOOXYGENASE"/>
    <property type="match status" value="1"/>
</dbReference>
<name>A0ABR3XWD7_9PEZI</name>
<proteinExistence type="predicted"/>